<proteinExistence type="predicted"/>
<accession>A0A3S3S981</accession>
<dbReference type="Proteomes" id="UP000287687">
    <property type="component" value="Unassembled WGS sequence"/>
</dbReference>
<dbReference type="EMBL" id="SBIP01000008">
    <property type="protein sequence ID" value="RWX74443.1"/>
    <property type="molecule type" value="Genomic_DNA"/>
</dbReference>
<protein>
    <submittedName>
        <fullName evidence="1">Uncharacterized protein</fullName>
    </submittedName>
</protein>
<reference evidence="1 2" key="1">
    <citation type="submission" date="2019-01" db="EMBL/GenBank/DDBJ databases">
        <title>The draft genome of Rhizobium sp. 24NR.</title>
        <authorList>
            <person name="Liu L."/>
            <person name="Liang L."/>
            <person name="Shi S."/>
            <person name="Xu L."/>
            <person name="Wang X."/>
            <person name="Li L."/>
            <person name="Zhang X."/>
        </authorList>
    </citation>
    <scope>NUCLEOTIDE SEQUENCE [LARGE SCALE GENOMIC DNA]</scope>
    <source>
        <strain evidence="1 2">24NR</strain>
    </source>
</reference>
<evidence type="ECO:0000313" key="2">
    <source>
        <dbReference type="Proteomes" id="UP000287687"/>
    </source>
</evidence>
<evidence type="ECO:0000313" key="1">
    <source>
        <dbReference type="EMBL" id="RWX74443.1"/>
    </source>
</evidence>
<name>A0A3S3S981_9HYPH</name>
<dbReference type="AlphaFoldDB" id="A0A3S3S981"/>
<gene>
    <name evidence="1" type="ORF">EPK99_24990</name>
</gene>
<organism evidence="1 2">
    <name type="scientific">Neorhizobium lilium</name>
    <dbReference type="NCBI Taxonomy" id="2503024"/>
    <lineage>
        <taxon>Bacteria</taxon>
        <taxon>Pseudomonadati</taxon>
        <taxon>Pseudomonadota</taxon>
        <taxon>Alphaproteobacteria</taxon>
        <taxon>Hyphomicrobiales</taxon>
        <taxon>Rhizobiaceae</taxon>
        <taxon>Rhizobium/Agrobacterium group</taxon>
        <taxon>Neorhizobium</taxon>
    </lineage>
</organism>
<keyword evidence="2" id="KW-1185">Reference proteome</keyword>
<sequence>MANDKMTPEAVANLESYRRRKDAERADKIDTRFFNMNRSRIFHIRPSLPTEAVPTVEGLPVNNACLMMIDRQQKNVERHWMPLNLLSVPDEEQFLGWLWVKWKLAKTEGNDLDISVSEHKQALVETGNWKEPVDG</sequence>
<dbReference type="RefSeq" id="WP_128445813.1">
    <property type="nucleotide sequence ID" value="NZ_SBIP01000008.1"/>
</dbReference>
<comment type="caution">
    <text evidence="1">The sequence shown here is derived from an EMBL/GenBank/DDBJ whole genome shotgun (WGS) entry which is preliminary data.</text>
</comment>